<keyword evidence="1" id="KW-0732">Signal</keyword>
<name>A0AAW0Q4K2_9PEZI</name>
<dbReference type="Proteomes" id="UP001392437">
    <property type="component" value="Unassembled WGS sequence"/>
</dbReference>
<sequence>MRFSTAAAFLGAALGSANAFLIPEGQPSGVYSVEVDENGTEHHVRVGDVATQADLLSANGTASPATRRRSSHERRWVDGVPRHWTAECYPEEIAPAGQDMDHGSFLRATAALDAQMPPGKQTVVRRGNHLYSIDECVVAYFCGFANPNFWWGDITVTVHDRKWNWDLIDEKCGLWHPGSSHVLIVTKGSHYTHIAYGREVYCTAKGHNFCSSGTG</sequence>
<accession>A0AAW0Q4K2</accession>
<feature type="signal peptide" evidence="1">
    <location>
        <begin position="1"/>
        <end position="19"/>
    </location>
</feature>
<organism evidence="2 3">
    <name type="scientific">Apiospora kogelbergensis</name>
    <dbReference type="NCBI Taxonomy" id="1337665"/>
    <lineage>
        <taxon>Eukaryota</taxon>
        <taxon>Fungi</taxon>
        <taxon>Dikarya</taxon>
        <taxon>Ascomycota</taxon>
        <taxon>Pezizomycotina</taxon>
        <taxon>Sordariomycetes</taxon>
        <taxon>Xylariomycetidae</taxon>
        <taxon>Amphisphaeriales</taxon>
        <taxon>Apiosporaceae</taxon>
        <taxon>Apiospora</taxon>
    </lineage>
</organism>
<reference evidence="2 3" key="1">
    <citation type="submission" date="2023-01" db="EMBL/GenBank/DDBJ databases">
        <title>Analysis of 21 Apiospora genomes using comparative genomics revels a genus with tremendous synthesis potential of carbohydrate active enzymes and secondary metabolites.</title>
        <authorList>
            <person name="Sorensen T."/>
        </authorList>
    </citation>
    <scope>NUCLEOTIDE SEQUENCE [LARGE SCALE GENOMIC DNA]</scope>
    <source>
        <strain evidence="2 3">CBS 117206</strain>
    </source>
</reference>
<feature type="chain" id="PRO_5043665162" evidence="1">
    <location>
        <begin position="20"/>
        <end position="215"/>
    </location>
</feature>
<gene>
    <name evidence="2" type="ORF">PG999_014328</name>
</gene>
<dbReference type="AlphaFoldDB" id="A0AAW0Q4K2"/>
<proteinExistence type="predicted"/>
<comment type="caution">
    <text evidence="2">The sequence shown here is derived from an EMBL/GenBank/DDBJ whole genome shotgun (WGS) entry which is preliminary data.</text>
</comment>
<protein>
    <submittedName>
        <fullName evidence="2">Uncharacterized protein</fullName>
    </submittedName>
</protein>
<evidence type="ECO:0000313" key="2">
    <source>
        <dbReference type="EMBL" id="KAK8092741.1"/>
    </source>
</evidence>
<evidence type="ECO:0000256" key="1">
    <source>
        <dbReference type="SAM" id="SignalP"/>
    </source>
</evidence>
<dbReference type="EMBL" id="JAQQWP010000012">
    <property type="protein sequence ID" value="KAK8092741.1"/>
    <property type="molecule type" value="Genomic_DNA"/>
</dbReference>
<keyword evidence="3" id="KW-1185">Reference proteome</keyword>
<evidence type="ECO:0000313" key="3">
    <source>
        <dbReference type="Proteomes" id="UP001392437"/>
    </source>
</evidence>